<dbReference type="InterPro" id="IPR018392">
    <property type="entry name" value="LysM"/>
</dbReference>
<dbReference type="Pfam" id="PF01551">
    <property type="entry name" value="Peptidase_M23"/>
    <property type="match status" value="1"/>
</dbReference>
<dbReference type="InterPro" id="IPR036779">
    <property type="entry name" value="LysM_dom_sf"/>
</dbReference>
<sequence length="291" mass="31073">MTRPACGLVLVCLFLSGCSYEILHYSDKDNGSYSSNSARVAPLPSSGVYRVKQGDTLFSIAFRYGLDYRELAQSNRIASPYVIYPNQKIRLKGAAPSRSNTASTPALIVKETPAVPANTSSAASPVPTRPKAPTAPVATTTKAPEKASIPVHTNEKVPAPIVLGDKMTSDWSWPVNGKVTRSFSNSGVSSKGIDIKGGEGELVKAAADGIVVYAGNGLIGYGNLVIVKHNDVYLSAYAYNDNILVKEKQMVRVGDSLAVIGGKGKERPLLHFEVRRDGQPIDPLSVLPKMQ</sequence>
<dbReference type="PANTHER" id="PTHR21666">
    <property type="entry name" value="PEPTIDASE-RELATED"/>
    <property type="match status" value="1"/>
</dbReference>
<feature type="domain" description="LysM" evidence="3">
    <location>
        <begin position="47"/>
        <end position="91"/>
    </location>
</feature>
<evidence type="ECO:0000313" key="4">
    <source>
        <dbReference type="EMBL" id="MBR7888626.1"/>
    </source>
</evidence>
<dbReference type="InterPro" id="IPR011055">
    <property type="entry name" value="Dup_hybrid_motif"/>
</dbReference>
<dbReference type="Proteomes" id="UP000679722">
    <property type="component" value="Unassembled WGS sequence"/>
</dbReference>
<dbReference type="CDD" id="cd12797">
    <property type="entry name" value="M23_peptidase"/>
    <property type="match status" value="1"/>
</dbReference>
<evidence type="ECO:0000259" key="3">
    <source>
        <dbReference type="PROSITE" id="PS51782"/>
    </source>
</evidence>
<dbReference type="PANTHER" id="PTHR21666:SF263">
    <property type="entry name" value="MUREIN HYDROLASE ACTIVATOR NLPD"/>
    <property type="match status" value="1"/>
</dbReference>
<dbReference type="PROSITE" id="PS51257">
    <property type="entry name" value="PROKAR_LIPOPROTEIN"/>
    <property type="match status" value="1"/>
</dbReference>
<dbReference type="EMBL" id="JAGSSV010000006">
    <property type="protein sequence ID" value="MBR7888626.1"/>
    <property type="molecule type" value="Genomic_DNA"/>
</dbReference>
<protein>
    <submittedName>
        <fullName evidence="4">Peptidoglycan DD-metalloendopeptidase family protein</fullName>
    </submittedName>
</protein>
<dbReference type="SMART" id="SM00257">
    <property type="entry name" value="LysM"/>
    <property type="match status" value="1"/>
</dbReference>
<dbReference type="Gene3D" id="2.70.70.10">
    <property type="entry name" value="Glucose Permease (Domain IIA)"/>
    <property type="match status" value="1"/>
</dbReference>
<proteinExistence type="inferred from homology"/>
<dbReference type="InterPro" id="IPR050570">
    <property type="entry name" value="Cell_wall_metabolism_enzyme"/>
</dbReference>
<feature type="region of interest" description="Disordered" evidence="2">
    <location>
        <begin position="117"/>
        <end position="147"/>
    </location>
</feature>
<evidence type="ECO:0000256" key="2">
    <source>
        <dbReference type="SAM" id="MobiDB-lite"/>
    </source>
</evidence>
<dbReference type="RefSeq" id="WP_211535973.1">
    <property type="nucleotide sequence ID" value="NZ_JAGSSV010000006.1"/>
</dbReference>
<reference evidence="5" key="1">
    <citation type="submission" date="2023-07" db="EMBL/GenBank/DDBJ databases">
        <title>Marinomonas vulgaris A79, complete genome.</title>
        <authorList>
            <person name="Ying J.-J."/>
        </authorList>
    </citation>
    <scope>NUCLEOTIDE SEQUENCE [LARGE SCALE GENOMIC DNA]</scope>
    <source>
        <strain evidence="5">A79</strain>
    </source>
</reference>
<keyword evidence="5" id="KW-1185">Reference proteome</keyword>
<dbReference type="SUPFAM" id="SSF51261">
    <property type="entry name" value="Duplicated hybrid motif"/>
    <property type="match status" value="1"/>
</dbReference>
<comment type="caution">
    <text evidence="4">The sequence shown here is derived from an EMBL/GenBank/DDBJ whole genome shotgun (WGS) entry which is preliminary data.</text>
</comment>
<organism evidence="4 5">
    <name type="scientific">Marinomonas vulgaris</name>
    <dbReference type="NCBI Taxonomy" id="2823372"/>
    <lineage>
        <taxon>Bacteria</taxon>
        <taxon>Pseudomonadati</taxon>
        <taxon>Pseudomonadota</taxon>
        <taxon>Gammaproteobacteria</taxon>
        <taxon>Oceanospirillales</taxon>
        <taxon>Oceanospirillaceae</taxon>
        <taxon>Marinomonas</taxon>
    </lineage>
</organism>
<dbReference type="Pfam" id="PF01476">
    <property type="entry name" value="LysM"/>
    <property type="match status" value="1"/>
</dbReference>
<accession>A0ABS5HAD3</accession>
<name>A0ABS5HAD3_9GAMM</name>
<dbReference type="CDD" id="cd00118">
    <property type="entry name" value="LysM"/>
    <property type="match status" value="1"/>
</dbReference>
<gene>
    <name evidence="4" type="ORF">J9B83_06685</name>
</gene>
<dbReference type="InterPro" id="IPR016047">
    <property type="entry name" value="M23ase_b-sheet_dom"/>
</dbReference>
<comment type="similarity">
    <text evidence="1">Belongs to the E.coli NlpD/Haemophilus LppB family.</text>
</comment>
<evidence type="ECO:0000256" key="1">
    <source>
        <dbReference type="ARBA" id="ARBA00038420"/>
    </source>
</evidence>
<dbReference type="PROSITE" id="PS51782">
    <property type="entry name" value="LYSM"/>
    <property type="match status" value="1"/>
</dbReference>
<dbReference type="Gene3D" id="3.10.350.10">
    <property type="entry name" value="LysM domain"/>
    <property type="match status" value="1"/>
</dbReference>
<feature type="compositionally biased region" description="Low complexity" evidence="2">
    <location>
        <begin position="125"/>
        <end position="142"/>
    </location>
</feature>
<evidence type="ECO:0000313" key="5">
    <source>
        <dbReference type="Proteomes" id="UP000679722"/>
    </source>
</evidence>